<evidence type="ECO:0000313" key="3">
    <source>
        <dbReference type="Proteomes" id="UP000054516"/>
    </source>
</evidence>
<proteinExistence type="predicted"/>
<evidence type="ECO:0000313" key="2">
    <source>
        <dbReference type="EMBL" id="GAP89951.1"/>
    </source>
</evidence>
<evidence type="ECO:0000256" key="1">
    <source>
        <dbReference type="SAM" id="MobiDB-lite"/>
    </source>
</evidence>
<accession>A0A1W2TNK2</accession>
<dbReference type="AlphaFoldDB" id="A0A1W2TNK2"/>
<reference evidence="2" key="1">
    <citation type="submission" date="2016-03" db="EMBL/GenBank/DDBJ databases">
        <title>Draft genome sequence of Rosellinia necatrix.</title>
        <authorList>
            <person name="Kanematsu S."/>
        </authorList>
    </citation>
    <scope>NUCLEOTIDE SEQUENCE [LARGE SCALE GENOMIC DNA]</scope>
    <source>
        <strain evidence="2">W97</strain>
    </source>
</reference>
<dbReference type="OMA" id="MPESTIC"/>
<organism evidence="2">
    <name type="scientific">Rosellinia necatrix</name>
    <name type="common">White root-rot fungus</name>
    <dbReference type="NCBI Taxonomy" id="77044"/>
    <lineage>
        <taxon>Eukaryota</taxon>
        <taxon>Fungi</taxon>
        <taxon>Dikarya</taxon>
        <taxon>Ascomycota</taxon>
        <taxon>Pezizomycotina</taxon>
        <taxon>Sordariomycetes</taxon>
        <taxon>Xylariomycetidae</taxon>
        <taxon>Xylariales</taxon>
        <taxon>Xylariaceae</taxon>
        <taxon>Rosellinia</taxon>
    </lineage>
</organism>
<dbReference type="OrthoDB" id="3761882at2759"/>
<sequence>MPESTICPAPQSRSEHPPKSASKADACSFQDIRKSKVDPGKLVALLRTKFGAGGYEIYTVHNVYTIRAPEKLSEDDLALCK</sequence>
<keyword evidence="3" id="KW-1185">Reference proteome</keyword>
<name>A0A1W2TNK2_ROSNE</name>
<feature type="region of interest" description="Disordered" evidence="1">
    <location>
        <begin position="1"/>
        <end position="26"/>
    </location>
</feature>
<dbReference type="EMBL" id="DF977489">
    <property type="protein sequence ID" value="GAP89951.1"/>
    <property type="molecule type" value="Genomic_DNA"/>
</dbReference>
<gene>
    <name evidence="2" type="ORF">SAMD00023353_4400590</name>
</gene>
<dbReference type="Proteomes" id="UP000054516">
    <property type="component" value="Unassembled WGS sequence"/>
</dbReference>
<protein>
    <submittedName>
        <fullName evidence="2">Uncharacterized protein</fullName>
    </submittedName>
</protein>